<gene>
    <name evidence="2" type="ORF">CES85_1585</name>
</gene>
<feature type="compositionally biased region" description="Low complexity" evidence="1">
    <location>
        <begin position="58"/>
        <end position="73"/>
    </location>
</feature>
<name>A0A248UFS7_9HYPH</name>
<dbReference type="KEGG" id="och:CES85_1585"/>
<dbReference type="EMBL" id="CP022604">
    <property type="protein sequence ID" value="ASV85261.1"/>
    <property type="molecule type" value="Genomic_DNA"/>
</dbReference>
<evidence type="ECO:0000313" key="3">
    <source>
        <dbReference type="Proteomes" id="UP000215256"/>
    </source>
</evidence>
<dbReference type="RefSeq" id="WP_342352143.1">
    <property type="nucleotide sequence ID" value="NZ_CP022604.1"/>
</dbReference>
<proteinExistence type="predicted"/>
<evidence type="ECO:0000256" key="1">
    <source>
        <dbReference type="SAM" id="MobiDB-lite"/>
    </source>
</evidence>
<organism evidence="2 3">
    <name type="scientific">Ochrobactrum quorumnocens</name>
    <dbReference type="NCBI Taxonomy" id="271865"/>
    <lineage>
        <taxon>Bacteria</taxon>
        <taxon>Pseudomonadati</taxon>
        <taxon>Pseudomonadota</taxon>
        <taxon>Alphaproteobacteria</taxon>
        <taxon>Hyphomicrobiales</taxon>
        <taxon>Brucellaceae</taxon>
        <taxon>Brucella/Ochrobactrum group</taxon>
        <taxon>Ochrobactrum</taxon>
    </lineage>
</organism>
<dbReference type="Proteomes" id="UP000215256">
    <property type="component" value="Chromosome 1"/>
</dbReference>
<feature type="region of interest" description="Disordered" evidence="1">
    <location>
        <begin position="54"/>
        <end position="82"/>
    </location>
</feature>
<evidence type="ECO:0000313" key="2">
    <source>
        <dbReference type="EMBL" id="ASV85261.1"/>
    </source>
</evidence>
<protein>
    <recommendedName>
        <fullName evidence="4">Antifreeze protein</fullName>
    </recommendedName>
</protein>
<sequence length="146" mass="15396">MDNFAVVVNKDNITAFSMFKRRLSSVMAFVMSRHFLFLISAIVLVALAACGRGEDEQAAVPTQPEQTTATPAPDADKQAGPDLMKALQDNSGVMTPEEQNAAIERARSNAEAAAKSVGQSADQIQAAGEAAVAAAQRSFEARQAAQ</sequence>
<evidence type="ECO:0008006" key="4">
    <source>
        <dbReference type="Google" id="ProtNLM"/>
    </source>
</evidence>
<reference evidence="2 3" key="1">
    <citation type="submission" date="2017-07" db="EMBL/GenBank/DDBJ databases">
        <title>Phylogenetic study on the rhizospheric bacterium Ochrobactrum sp. A44.</title>
        <authorList>
            <person name="Krzyzanowska D.M."/>
            <person name="Ossowicki A."/>
            <person name="Rajewska M."/>
            <person name="Maciag T."/>
            <person name="Kaczynski Z."/>
            <person name="Czerwicka M."/>
            <person name="Jafra S."/>
        </authorList>
    </citation>
    <scope>NUCLEOTIDE SEQUENCE [LARGE SCALE GENOMIC DNA]</scope>
    <source>
        <strain evidence="2 3">A44</strain>
    </source>
</reference>
<accession>A0A248UFS7</accession>
<dbReference type="AlphaFoldDB" id="A0A248UFS7"/>